<evidence type="ECO:0000256" key="1">
    <source>
        <dbReference type="SAM" id="SignalP"/>
    </source>
</evidence>
<feature type="signal peptide" evidence="1">
    <location>
        <begin position="1"/>
        <end position="16"/>
    </location>
</feature>
<evidence type="ECO:0000313" key="3">
    <source>
        <dbReference type="Proteomes" id="UP000663852"/>
    </source>
</evidence>
<dbReference type="EMBL" id="CAJNOJ010001373">
    <property type="protein sequence ID" value="CAF1550144.1"/>
    <property type="molecule type" value="Genomic_DNA"/>
</dbReference>
<feature type="chain" id="PRO_5032770794" evidence="1">
    <location>
        <begin position="17"/>
        <end position="106"/>
    </location>
</feature>
<reference evidence="2" key="1">
    <citation type="submission" date="2021-02" db="EMBL/GenBank/DDBJ databases">
        <authorList>
            <person name="Nowell W R."/>
        </authorList>
    </citation>
    <scope>NUCLEOTIDE SEQUENCE</scope>
</reference>
<evidence type="ECO:0000313" key="2">
    <source>
        <dbReference type="EMBL" id="CAF1550144.1"/>
    </source>
</evidence>
<proteinExistence type="predicted"/>
<keyword evidence="1" id="KW-0732">Signal</keyword>
<dbReference type="AlphaFoldDB" id="A0A815X5G7"/>
<gene>
    <name evidence="2" type="ORF">EDS130_LOCUS45948</name>
</gene>
<protein>
    <submittedName>
        <fullName evidence="2">Uncharacterized protein</fullName>
    </submittedName>
</protein>
<comment type="caution">
    <text evidence="2">The sequence shown here is derived from an EMBL/GenBank/DDBJ whole genome shotgun (WGS) entry which is preliminary data.</text>
</comment>
<name>A0A815X5G7_ADIRI</name>
<dbReference type="Proteomes" id="UP000663852">
    <property type="component" value="Unassembled WGS sequence"/>
</dbReference>
<organism evidence="2 3">
    <name type="scientific">Adineta ricciae</name>
    <name type="common">Rotifer</name>
    <dbReference type="NCBI Taxonomy" id="249248"/>
    <lineage>
        <taxon>Eukaryota</taxon>
        <taxon>Metazoa</taxon>
        <taxon>Spiralia</taxon>
        <taxon>Gnathifera</taxon>
        <taxon>Rotifera</taxon>
        <taxon>Eurotatoria</taxon>
        <taxon>Bdelloidea</taxon>
        <taxon>Adinetida</taxon>
        <taxon>Adinetidae</taxon>
        <taxon>Adineta</taxon>
    </lineage>
</organism>
<sequence length="106" mass="12421">MLILSLLIRLACSSYGSSVNGIINVEDGPPTILSIRTLLSLDLKVDDDCYSRRRSVYSIVLENCGEQLHFYLHCLCDDFDIRYYNYFCWDNHRLYCSSCHCARCWY</sequence>
<accession>A0A815X5G7</accession>